<dbReference type="Pfam" id="PF00563">
    <property type="entry name" value="EAL"/>
    <property type="match status" value="1"/>
</dbReference>
<proteinExistence type="predicted"/>
<evidence type="ECO:0000256" key="1">
    <source>
        <dbReference type="PROSITE-ProRule" id="PRU00169"/>
    </source>
</evidence>
<dbReference type="PANTHER" id="PTHR33121:SF79">
    <property type="entry name" value="CYCLIC DI-GMP PHOSPHODIESTERASE PDED-RELATED"/>
    <property type="match status" value="1"/>
</dbReference>
<feature type="modified residue" description="4-aspartylphosphate" evidence="1">
    <location>
        <position position="316"/>
    </location>
</feature>
<evidence type="ECO:0000259" key="4">
    <source>
        <dbReference type="PROSITE" id="PS50887"/>
    </source>
</evidence>
<dbReference type="PANTHER" id="PTHR33121">
    <property type="entry name" value="CYCLIC DI-GMP PHOSPHODIESTERASE PDEF"/>
    <property type="match status" value="1"/>
</dbReference>
<feature type="domain" description="Response regulatory" evidence="2">
    <location>
        <begin position="137"/>
        <end position="258"/>
    </location>
</feature>
<dbReference type="AlphaFoldDB" id="A0A370DTR9"/>
<dbReference type="Pfam" id="PF00072">
    <property type="entry name" value="Response_reg"/>
    <property type="match status" value="1"/>
</dbReference>
<comment type="caution">
    <text evidence="5">The sequence shown here is derived from an EMBL/GenBank/DDBJ whole genome shotgun (WGS) entry which is preliminary data.</text>
</comment>
<dbReference type="InterPro" id="IPR000160">
    <property type="entry name" value="GGDEF_dom"/>
</dbReference>
<dbReference type="EMBL" id="QFXE01000001">
    <property type="protein sequence ID" value="RDH88559.1"/>
    <property type="molecule type" value="Genomic_DNA"/>
</dbReference>
<feature type="domain" description="GGDEF" evidence="4">
    <location>
        <begin position="427"/>
        <end position="560"/>
    </location>
</feature>
<dbReference type="InterPro" id="IPR001789">
    <property type="entry name" value="Sig_transdc_resp-reg_receiver"/>
</dbReference>
<dbReference type="Gene3D" id="3.20.20.450">
    <property type="entry name" value="EAL domain"/>
    <property type="match status" value="1"/>
</dbReference>
<protein>
    <submittedName>
        <fullName evidence="5">Protein in phbC 3'region</fullName>
    </submittedName>
</protein>
<dbReference type="SUPFAM" id="SSF52172">
    <property type="entry name" value="CheY-like"/>
    <property type="match status" value="1"/>
</dbReference>
<dbReference type="InterPro" id="IPR001633">
    <property type="entry name" value="EAL_dom"/>
</dbReference>
<reference evidence="5 6" key="1">
    <citation type="journal article" date="2018" name="ISME J.">
        <title>Endosymbiont genomes yield clues of tubeworm success.</title>
        <authorList>
            <person name="Li Y."/>
            <person name="Liles M.R."/>
            <person name="Halanych K.M."/>
        </authorList>
    </citation>
    <scope>NUCLEOTIDE SEQUENCE [LARGE SCALE GENOMIC DNA]</scope>
    <source>
        <strain evidence="5">A1462</strain>
    </source>
</reference>
<dbReference type="PROSITE" id="PS50110">
    <property type="entry name" value="RESPONSE_REGULATORY"/>
    <property type="match status" value="2"/>
</dbReference>
<dbReference type="GO" id="GO:0071111">
    <property type="term" value="F:cyclic-guanylate-specific phosphodiesterase activity"/>
    <property type="evidence" value="ECO:0007669"/>
    <property type="project" value="InterPro"/>
</dbReference>
<dbReference type="InterPro" id="IPR029787">
    <property type="entry name" value="Nucleotide_cyclase"/>
</dbReference>
<dbReference type="SUPFAM" id="SSF55073">
    <property type="entry name" value="Nucleotide cyclase"/>
    <property type="match status" value="1"/>
</dbReference>
<dbReference type="GO" id="GO:0000160">
    <property type="term" value="P:phosphorelay signal transduction system"/>
    <property type="evidence" value="ECO:0007669"/>
    <property type="project" value="InterPro"/>
</dbReference>
<dbReference type="PROSITE" id="PS50883">
    <property type="entry name" value="EAL"/>
    <property type="match status" value="1"/>
</dbReference>
<feature type="domain" description="EAL" evidence="3">
    <location>
        <begin position="571"/>
        <end position="639"/>
    </location>
</feature>
<evidence type="ECO:0000313" key="6">
    <source>
        <dbReference type="Proteomes" id="UP000254771"/>
    </source>
</evidence>
<keyword evidence="1" id="KW-0597">Phosphoprotein</keyword>
<dbReference type="InterPro" id="IPR050706">
    <property type="entry name" value="Cyclic-di-GMP_PDE-like"/>
</dbReference>
<dbReference type="Proteomes" id="UP000254771">
    <property type="component" value="Unassembled WGS sequence"/>
</dbReference>
<feature type="domain" description="Response regulatory" evidence="2">
    <location>
        <begin position="267"/>
        <end position="383"/>
    </location>
</feature>
<comment type="caution">
    <text evidence="1">Lacks conserved residue(s) required for the propagation of feature annotation.</text>
</comment>
<accession>A0A370DTR9</accession>
<dbReference type="SMART" id="SM00267">
    <property type="entry name" value="GGDEF"/>
    <property type="match status" value="1"/>
</dbReference>
<dbReference type="Gene3D" id="3.30.70.270">
    <property type="match status" value="1"/>
</dbReference>
<dbReference type="Gene3D" id="3.40.50.2300">
    <property type="match status" value="1"/>
</dbReference>
<dbReference type="CDD" id="cd00156">
    <property type="entry name" value="REC"/>
    <property type="match status" value="1"/>
</dbReference>
<dbReference type="InterPro" id="IPR011006">
    <property type="entry name" value="CheY-like_superfamily"/>
</dbReference>
<dbReference type="PROSITE" id="PS50887">
    <property type="entry name" value="GGDEF"/>
    <property type="match status" value="1"/>
</dbReference>
<dbReference type="Pfam" id="PF00990">
    <property type="entry name" value="GGDEF"/>
    <property type="match status" value="1"/>
</dbReference>
<organism evidence="5 6">
    <name type="scientific">endosymbiont of Escarpia spicata</name>
    <dbReference type="NCBI Taxonomy" id="2200908"/>
    <lineage>
        <taxon>Bacteria</taxon>
        <taxon>Pseudomonadati</taxon>
        <taxon>Pseudomonadota</taxon>
        <taxon>Gammaproteobacteria</taxon>
        <taxon>sulfur-oxidizing symbionts</taxon>
    </lineage>
</organism>
<evidence type="ECO:0000259" key="3">
    <source>
        <dbReference type="PROSITE" id="PS50883"/>
    </source>
</evidence>
<dbReference type="InterPro" id="IPR043128">
    <property type="entry name" value="Rev_trsase/Diguanyl_cyclase"/>
</dbReference>
<dbReference type="SUPFAM" id="SSF141868">
    <property type="entry name" value="EAL domain-like"/>
    <property type="match status" value="1"/>
</dbReference>
<keyword evidence="6" id="KW-1185">Reference proteome</keyword>
<sequence length="639" mass="70364">MSSDNIDVRTRKAELLHAFMQQVPGRVAAILENWHRLVQSDWDPELFAKLRERISTIAEAADKFGVKQIENSAQSLQAHLSQHTGTMKKPVHDEIVTLDGLVHAFKDAALDTCKQLPVKPPTEREQPAAPASTEACRVYLLDIDDSQIPGLSKHLKAMQYEIGTFTNASDLLEKAAGGTSQTCALISHIRWLPELFPESRQGGLWHEKEGSNTGMPVAFIADSSDLQTRLQAMRTNASAFWAKPIDAYTVAQRMVELTTQQRHVPYRVLVVEDDPAQAVFATSILNKAGFKTHSVTDPLQVMEVLHDFKPDLILMDLYMPGASGAELTAVIREQNEFVDTPIVFLSGEQDLDKQLKALSFGGEDFLSKPIGPKHLISTVTNRIRRAKEIHHRLGIPDRLDKATGLFARHYLLERVEMTLSTDTHVADVPAVLHIEIDNPEKALDVAGIGGMDVILSETGNIISGLLQPQDVLARFGDSSLGLLACRDKKEDLAKLAEQLCETVADKIIELERNTIGITVSVGICIVDGSNQDASSIVSKGQWASRMAHNAGGNQTYLYNPPKAAKGDEEDNLWLANLVQEAMQKNLFQIYFQPMVSLQGTANAHYQTLLRLKSPNGQLLTAATFISVAEELGVIGKLDQ</sequence>
<gene>
    <name evidence="5" type="ORF">DIZ78_01100</name>
</gene>
<dbReference type="SMART" id="SM00448">
    <property type="entry name" value="REC"/>
    <property type="match status" value="1"/>
</dbReference>
<evidence type="ECO:0000259" key="2">
    <source>
        <dbReference type="PROSITE" id="PS50110"/>
    </source>
</evidence>
<name>A0A370DTR9_9GAMM</name>
<dbReference type="InterPro" id="IPR035919">
    <property type="entry name" value="EAL_sf"/>
</dbReference>
<dbReference type="NCBIfam" id="TIGR00254">
    <property type="entry name" value="GGDEF"/>
    <property type="match status" value="1"/>
</dbReference>
<evidence type="ECO:0000313" key="5">
    <source>
        <dbReference type="EMBL" id="RDH88559.1"/>
    </source>
</evidence>